<comment type="caution">
    <text evidence="2">The sequence shown here is derived from an EMBL/GenBank/DDBJ whole genome shotgun (WGS) entry which is preliminary data.</text>
</comment>
<evidence type="ECO:0000313" key="3">
    <source>
        <dbReference type="Proteomes" id="UP000292003"/>
    </source>
</evidence>
<dbReference type="RefSeq" id="WP_130479420.1">
    <property type="nucleotide sequence ID" value="NZ_SFCC01000021.1"/>
</dbReference>
<keyword evidence="1" id="KW-1133">Transmembrane helix</keyword>
<feature type="transmembrane region" description="Helical" evidence="1">
    <location>
        <begin position="28"/>
        <end position="48"/>
    </location>
</feature>
<accession>A0A4V2EL02</accession>
<evidence type="ECO:0000256" key="1">
    <source>
        <dbReference type="SAM" id="Phobius"/>
    </source>
</evidence>
<sequence length="141" mass="14777">MTSNAHVITTDYGGSRRRDAAVMSPRQFAALVAAALLIAGIIGLSVTVTATTATNRSVECGTGWAESSASTFQSDLADAMFADARGTASRGNAESVCEEATTDRRLWAWPLVGLGAIGLFGALVVRREREEPTARDTEPTA</sequence>
<dbReference type="EMBL" id="SFCC01000021">
    <property type="protein sequence ID" value="RZQ59855.1"/>
    <property type="molecule type" value="Genomic_DNA"/>
</dbReference>
<reference evidence="2 3" key="1">
    <citation type="submission" date="2019-02" db="EMBL/GenBank/DDBJ databases">
        <title>Draft genome sequence of Amycolatopsis sp. 8-3EHSu isolated from roots of Suaeda maritima.</title>
        <authorList>
            <person name="Duangmal K."/>
            <person name="Chantavorakit T."/>
        </authorList>
    </citation>
    <scope>NUCLEOTIDE SEQUENCE [LARGE SCALE GENOMIC DNA]</scope>
    <source>
        <strain evidence="2 3">8-3EHSu</strain>
    </source>
</reference>
<protein>
    <submittedName>
        <fullName evidence="2">Uncharacterized protein</fullName>
    </submittedName>
</protein>
<dbReference type="Proteomes" id="UP000292003">
    <property type="component" value="Unassembled WGS sequence"/>
</dbReference>
<keyword evidence="1" id="KW-0812">Transmembrane</keyword>
<keyword evidence="3" id="KW-1185">Reference proteome</keyword>
<gene>
    <name evidence="2" type="ORF">EWH70_32600</name>
</gene>
<feature type="transmembrane region" description="Helical" evidence="1">
    <location>
        <begin position="106"/>
        <end position="125"/>
    </location>
</feature>
<organism evidence="2 3">
    <name type="scientific">Amycolatopsis suaedae</name>
    <dbReference type="NCBI Taxonomy" id="2510978"/>
    <lineage>
        <taxon>Bacteria</taxon>
        <taxon>Bacillati</taxon>
        <taxon>Actinomycetota</taxon>
        <taxon>Actinomycetes</taxon>
        <taxon>Pseudonocardiales</taxon>
        <taxon>Pseudonocardiaceae</taxon>
        <taxon>Amycolatopsis</taxon>
    </lineage>
</organism>
<name>A0A4V2EL02_9PSEU</name>
<proteinExistence type="predicted"/>
<keyword evidence="1" id="KW-0472">Membrane</keyword>
<dbReference type="OrthoDB" id="4752181at2"/>
<evidence type="ECO:0000313" key="2">
    <source>
        <dbReference type="EMBL" id="RZQ59855.1"/>
    </source>
</evidence>
<dbReference type="AlphaFoldDB" id="A0A4V2EL02"/>